<name>A0ABT2HYB5_9MICO</name>
<evidence type="ECO:0000313" key="2">
    <source>
        <dbReference type="EMBL" id="MCT2043110.1"/>
    </source>
</evidence>
<organism evidence="2 3">
    <name type="scientific">Pseudoclavibacter albus</name>
    <dbReference type="NCBI Taxonomy" id="272241"/>
    <lineage>
        <taxon>Bacteria</taxon>
        <taxon>Bacillati</taxon>
        <taxon>Actinomycetota</taxon>
        <taxon>Actinomycetes</taxon>
        <taxon>Micrococcales</taxon>
        <taxon>Microbacteriaceae</taxon>
        <taxon>Pseudoclavibacter</taxon>
    </lineage>
</organism>
<protein>
    <submittedName>
        <fullName evidence="2">MetS family NSS transporter small subunit</fullName>
    </submittedName>
</protein>
<keyword evidence="1" id="KW-1133">Transmembrane helix</keyword>
<keyword evidence="3" id="KW-1185">Reference proteome</keyword>
<evidence type="ECO:0000256" key="1">
    <source>
        <dbReference type="SAM" id="Phobius"/>
    </source>
</evidence>
<feature type="transmembrane region" description="Helical" evidence="1">
    <location>
        <begin position="6"/>
        <end position="27"/>
    </location>
</feature>
<dbReference type="Proteomes" id="UP001525379">
    <property type="component" value="Unassembled WGS sequence"/>
</dbReference>
<keyword evidence="1" id="KW-0472">Membrane</keyword>
<accession>A0ABT2HYB5</accession>
<comment type="caution">
    <text evidence="2">The sequence shown here is derived from an EMBL/GenBank/DDBJ whole genome shotgun (WGS) entry which is preliminary data.</text>
</comment>
<sequence>MTPEAIIMLLVSTGVLWGGLAGAIANLRRAGRDD</sequence>
<dbReference type="NCBIfam" id="NF033493">
    <property type="entry name" value="MetS_like_NSS"/>
    <property type="match status" value="1"/>
</dbReference>
<evidence type="ECO:0000313" key="3">
    <source>
        <dbReference type="Proteomes" id="UP001525379"/>
    </source>
</evidence>
<keyword evidence="1" id="KW-0812">Transmembrane</keyword>
<reference evidence="2 3" key="1">
    <citation type="submission" date="2022-04" db="EMBL/GenBank/DDBJ databases">
        <title>Human microbiome associated bacterial genomes.</title>
        <authorList>
            <person name="Sandstrom S."/>
            <person name="Salamzade R."/>
            <person name="Kalan L.R."/>
        </authorList>
    </citation>
    <scope>NUCLEOTIDE SEQUENCE [LARGE SCALE GENOMIC DNA]</scope>
    <source>
        <strain evidence="3">p3-SID1799</strain>
    </source>
</reference>
<gene>
    <name evidence="2" type="ORF">M3D15_07170</name>
</gene>
<proteinExistence type="predicted"/>
<dbReference type="EMBL" id="JALXSQ010000026">
    <property type="protein sequence ID" value="MCT2043110.1"/>
    <property type="molecule type" value="Genomic_DNA"/>
</dbReference>
<dbReference type="RefSeq" id="WP_110467096.1">
    <property type="nucleotide sequence ID" value="NZ_JAFDPW010000001.1"/>
</dbReference>